<dbReference type="Gene3D" id="3.40.50.720">
    <property type="entry name" value="NAD(P)-binding Rossmann-like Domain"/>
    <property type="match status" value="2"/>
</dbReference>
<dbReference type="SUPFAM" id="SSF52283">
    <property type="entry name" value="Formate/glycerate dehydrogenase catalytic domain-like"/>
    <property type="match status" value="1"/>
</dbReference>
<evidence type="ECO:0000259" key="5">
    <source>
        <dbReference type="Pfam" id="PF00389"/>
    </source>
</evidence>
<dbReference type="InterPro" id="IPR036291">
    <property type="entry name" value="NAD(P)-bd_dom_sf"/>
</dbReference>
<dbReference type="InterPro" id="IPR029753">
    <property type="entry name" value="D-isomer_DH_CS"/>
</dbReference>
<dbReference type="PANTHER" id="PTHR42789:SF1">
    <property type="entry name" value="D-ISOMER SPECIFIC 2-HYDROXYACID DEHYDROGENASE FAMILY PROTEIN (AFU_ORTHOLOGUE AFUA_6G10090)"/>
    <property type="match status" value="1"/>
</dbReference>
<feature type="domain" description="D-isomer specific 2-hydroxyacid dehydrogenase catalytic" evidence="5">
    <location>
        <begin position="28"/>
        <end position="350"/>
    </location>
</feature>
<gene>
    <name evidence="7" type="ORF">DL546_001645</name>
</gene>
<sequence length="358" mass="39467">MAPLKIAVLDDYQGLSEPHFRTLEPTRYDVTTFKDTLLPYNHPDTPQSVKDELVKRLEPFTVICTMRERTPFPRELIARLPNLELLLTTGTRNAALDLEALRERGIPVGGAVDNTTTRATGADSTTQHCVALVLAAARNIVPDDASVKSGGWQTSYAAGLSGKVFGTVGLGRLGAHVARIMNIAFGMKVVAWSSNLTQEAADEKAKSCGLPVEGPDGEKTFKAVSKEELFKNADVVSIHLVLSDRSRGIISSKDLEVMKPSSIFVNTSRGPLVVEEDLVSILEKGLIRCAALDVFNLEPLPQDSKWRTIEWGQHGRSQVLLTPHMGYVEKGTLDAWYQHQVENIRRWEKGDDLLCSFF</sequence>
<evidence type="ECO:0000256" key="3">
    <source>
        <dbReference type="ARBA" id="ARBA00023027"/>
    </source>
</evidence>
<dbReference type="Proteomes" id="UP000275385">
    <property type="component" value="Unassembled WGS sequence"/>
</dbReference>
<dbReference type="GO" id="GO:0051287">
    <property type="term" value="F:NAD binding"/>
    <property type="evidence" value="ECO:0007669"/>
    <property type="project" value="InterPro"/>
</dbReference>
<dbReference type="Pfam" id="PF02826">
    <property type="entry name" value="2-Hacid_dh_C"/>
    <property type="match status" value="1"/>
</dbReference>
<proteinExistence type="inferred from homology"/>
<dbReference type="GO" id="GO:0016616">
    <property type="term" value="F:oxidoreductase activity, acting on the CH-OH group of donors, NAD or NADP as acceptor"/>
    <property type="evidence" value="ECO:0007669"/>
    <property type="project" value="InterPro"/>
</dbReference>
<reference evidence="7 8" key="1">
    <citation type="submission" date="2018-08" db="EMBL/GenBank/DDBJ databases">
        <title>Draft genome of the lignicolous fungus Coniochaeta pulveracea.</title>
        <authorList>
            <person name="Borstlap C.J."/>
            <person name="De Witt R.N."/>
            <person name="Botha A."/>
            <person name="Volschenk H."/>
        </authorList>
    </citation>
    <scope>NUCLEOTIDE SEQUENCE [LARGE SCALE GENOMIC DNA]</scope>
    <source>
        <strain evidence="7 8">CAB683</strain>
    </source>
</reference>
<dbReference type="CDD" id="cd12169">
    <property type="entry name" value="PGDH_like_1"/>
    <property type="match status" value="1"/>
</dbReference>
<evidence type="ECO:0000259" key="6">
    <source>
        <dbReference type="Pfam" id="PF02826"/>
    </source>
</evidence>
<comment type="caution">
    <text evidence="7">The sequence shown here is derived from an EMBL/GenBank/DDBJ whole genome shotgun (WGS) entry which is preliminary data.</text>
</comment>
<keyword evidence="2 4" id="KW-0560">Oxidoreductase</keyword>
<keyword evidence="8" id="KW-1185">Reference proteome</keyword>
<feature type="domain" description="D-isomer specific 2-hydroxyacid dehydrogenase NAD-binding" evidence="6">
    <location>
        <begin position="130"/>
        <end position="326"/>
    </location>
</feature>
<dbReference type="InterPro" id="IPR006140">
    <property type="entry name" value="D-isomer_DH_NAD-bd"/>
</dbReference>
<evidence type="ECO:0000313" key="7">
    <source>
        <dbReference type="EMBL" id="RKU43696.1"/>
    </source>
</evidence>
<dbReference type="STRING" id="177199.A0A420Y737"/>
<dbReference type="InterPro" id="IPR050857">
    <property type="entry name" value="D-2-hydroxyacid_DH"/>
</dbReference>
<comment type="similarity">
    <text evidence="1 4">Belongs to the D-isomer specific 2-hydroxyacid dehydrogenase family.</text>
</comment>
<keyword evidence="3" id="KW-0520">NAD</keyword>
<name>A0A420Y737_9PEZI</name>
<dbReference type="OrthoDB" id="298012at2759"/>
<dbReference type="AlphaFoldDB" id="A0A420Y737"/>
<evidence type="ECO:0000256" key="4">
    <source>
        <dbReference type="RuleBase" id="RU003719"/>
    </source>
</evidence>
<accession>A0A420Y737</accession>
<dbReference type="PANTHER" id="PTHR42789">
    <property type="entry name" value="D-ISOMER SPECIFIC 2-HYDROXYACID DEHYDROGENASE FAMILY PROTEIN (AFU_ORTHOLOGUE AFUA_6G10090)"/>
    <property type="match status" value="1"/>
</dbReference>
<dbReference type="InterPro" id="IPR006139">
    <property type="entry name" value="D-isomer_2_OHA_DH_cat_dom"/>
</dbReference>
<dbReference type="EMBL" id="QVQW01000039">
    <property type="protein sequence ID" value="RKU43696.1"/>
    <property type="molecule type" value="Genomic_DNA"/>
</dbReference>
<dbReference type="SUPFAM" id="SSF51735">
    <property type="entry name" value="NAD(P)-binding Rossmann-fold domains"/>
    <property type="match status" value="1"/>
</dbReference>
<dbReference type="PROSITE" id="PS00671">
    <property type="entry name" value="D_2_HYDROXYACID_DH_3"/>
    <property type="match status" value="1"/>
</dbReference>
<evidence type="ECO:0000313" key="8">
    <source>
        <dbReference type="Proteomes" id="UP000275385"/>
    </source>
</evidence>
<dbReference type="Pfam" id="PF00389">
    <property type="entry name" value="2-Hacid_dh"/>
    <property type="match status" value="1"/>
</dbReference>
<evidence type="ECO:0000256" key="1">
    <source>
        <dbReference type="ARBA" id="ARBA00005854"/>
    </source>
</evidence>
<protein>
    <recommendedName>
        <fullName evidence="9">D-isomer specific 2-hydroxyacid dehydrogenase NAD-binding domain-containing protein</fullName>
    </recommendedName>
</protein>
<organism evidence="7 8">
    <name type="scientific">Coniochaeta pulveracea</name>
    <dbReference type="NCBI Taxonomy" id="177199"/>
    <lineage>
        <taxon>Eukaryota</taxon>
        <taxon>Fungi</taxon>
        <taxon>Dikarya</taxon>
        <taxon>Ascomycota</taxon>
        <taxon>Pezizomycotina</taxon>
        <taxon>Sordariomycetes</taxon>
        <taxon>Sordariomycetidae</taxon>
        <taxon>Coniochaetales</taxon>
        <taxon>Coniochaetaceae</taxon>
        <taxon>Coniochaeta</taxon>
    </lineage>
</organism>
<evidence type="ECO:0000256" key="2">
    <source>
        <dbReference type="ARBA" id="ARBA00023002"/>
    </source>
</evidence>
<evidence type="ECO:0008006" key="9">
    <source>
        <dbReference type="Google" id="ProtNLM"/>
    </source>
</evidence>